<dbReference type="OrthoDB" id="20473at2759"/>
<gene>
    <name evidence="2" type="ORF">FH972_024257</name>
</gene>
<feature type="region of interest" description="Disordered" evidence="1">
    <location>
        <begin position="1"/>
        <end position="126"/>
    </location>
</feature>
<dbReference type="EMBL" id="VIBQ01000016">
    <property type="protein sequence ID" value="KAB8356681.1"/>
    <property type="molecule type" value="Genomic_DNA"/>
</dbReference>
<dbReference type="InterPro" id="IPR037830">
    <property type="entry name" value="ZZZ3"/>
</dbReference>
<feature type="compositionally biased region" description="Acidic residues" evidence="1">
    <location>
        <begin position="191"/>
        <end position="205"/>
    </location>
</feature>
<evidence type="ECO:0000256" key="1">
    <source>
        <dbReference type="SAM" id="MobiDB-lite"/>
    </source>
</evidence>
<keyword evidence="3" id="KW-1185">Reference proteome</keyword>
<feature type="region of interest" description="Disordered" evidence="1">
    <location>
        <begin position="171"/>
        <end position="216"/>
    </location>
</feature>
<dbReference type="PANTHER" id="PTHR22705">
    <property type="entry name" value="ZINC FINGER, ZZ DOMAIN CONTAINING 3"/>
    <property type="match status" value="1"/>
</dbReference>
<accession>A0A5N6KXY8</accession>
<reference evidence="2 3" key="1">
    <citation type="submission" date="2019-06" db="EMBL/GenBank/DDBJ databases">
        <title>A chromosomal-level reference genome of Carpinus fangiana (Coryloideae, Betulaceae).</title>
        <authorList>
            <person name="Yang X."/>
            <person name="Wang Z."/>
            <person name="Zhang L."/>
            <person name="Hao G."/>
            <person name="Liu J."/>
            <person name="Yang Y."/>
        </authorList>
    </citation>
    <scope>NUCLEOTIDE SEQUENCE [LARGE SCALE GENOMIC DNA]</scope>
    <source>
        <strain evidence="2">Cfa_2016G</strain>
        <tissue evidence="2">Leaf</tissue>
    </source>
</reference>
<evidence type="ECO:0000313" key="2">
    <source>
        <dbReference type="EMBL" id="KAB8356681.1"/>
    </source>
</evidence>
<feature type="compositionally biased region" description="Low complexity" evidence="1">
    <location>
        <begin position="63"/>
        <end position="110"/>
    </location>
</feature>
<sequence>MAAATQTPPKREDIPTKPIDIPQKAQMPGSPERPPVSPITPVASFAQLASTHLPSAMPPAPPSTQTSTTAPPSSSSLQTPRSLNIPSQSTPTTTSPDQPQTQRQPQQPEPNYTAHPAPVSIAEEDNTDAQALRAALAVLQIQRDKSARDIKTLAQLKDAAARDPQRFVDEMLKGNLGHPAPAVEDPLAPTLEDDDSDDEDVDSDDKDSLPKFPTRQNIVRCPPVNWAKYHVLGDSLDKLHEEQRRRPNLGEPSVGEWTGREHVIAARYDPWQDPLQHPMQTRKGSKKPMG</sequence>
<organism evidence="2 3">
    <name type="scientific">Carpinus fangiana</name>
    <dbReference type="NCBI Taxonomy" id="176857"/>
    <lineage>
        <taxon>Eukaryota</taxon>
        <taxon>Viridiplantae</taxon>
        <taxon>Streptophyta</taxon>
        <taxon>Embryophyta</taxon>
        <taxon>Tracheophyta</taxon>
        <taxon>Spermatophyta</taxon>
        <taxon>Magnoliopsida</taxon>
        <taxon>eudicotyledons</taxon>
        <taxon>Gunneridae</taxon>
        <taxon>Pentapetalae</taxon>
        <taxon>rosids</taxon>
        <taxon>fabids</taxon>
        <taxon>Fagales</taxon>
        <taxon>Betulaceae</taxon>
        <taxon>Carpinus</taxon>
    </lineage>
</organism>
<protein>
    <submittedName>
        <fullName evidence="2">Uncharacterized protein</fullName>
    </submittedName>
</protein>
<dbReference type="AlphaFoldDB" id="A0A5N6KXY8"/>
<dbReference type="Proteomes" id="UP000327013">
    <property type="component" value="Unassembled WGS sequence"/>
</dbReference>
<evidence type="ECO:0000313" key="3">
    <source>
        <dbReference type="Proteomes" id="UP000327013"/>
    </source>
</evidence>
<dbReference type="PANTHER" id="PTHR22705:SF0">
    <property type="entry name" value="ZZ-TYPE ZINC FINGER-CONTAINING PROTEIN 3"/>
    <property type="match status" value="1"/>
</dbReference>
<name>A0A5N6KXY8_9ROSI</name>
<proteinExistence type="predicted"/>
<comment type="caution">
    <text evidence="2">The sequence shown here is derived from an EMBL/GenBank/DDBJ whole genome shotgun (WGS) entry which is preliminary data.</text>
</comment>
<feature type="region of interest" description="Disordered" evidence="1">
    <location>
        <begin position="240"/>
        <end position="290"/>
    </location>
</feature>